<protein>
    <submittedName>
        <fullName evidence="2">Uncharacterized protein</fullName>
    </submittedName>
</protein>
<reference evidence="2" key="1">
    <citation type="submission" date="2025-08" db="UniProtKB">
        <authorList>
            <consortium name="Ensembl"/>
        </authorList>
    </citation>
    <scope>IDENTIFICATION</scope>
</reference>
<evidence type="ECO:0000256" key="1">
    <source>
        <dbReference type="SAM" id="MobiDB-lite"/>
    </source>
</evidence>
<accession>A0A8D1IKW5</accession>
<feature type="region of interest" description="Disordered" evidence="1">
    <location>
        <begin position="1"/>
        <end position="57"/>
    </location>
</feature>
<dbReference type="Ensembl" id="ENSSSCT00045049790.1">
    <property type="protein sequence ID" value="ENSSSCP00045034646.1"/>
    <property type="gene ID" value="ENSSSCG00045029177.1"/>
</dbReference>
<dbReference type="AlphaFoldDB" id="A0A8D1IKW5"/>
<proteinExistence type="predicted"/>
<evidence type="ECO:0000313" key="3">
    <source>
        <dbReference type="Proteomes" id="UP000694728"/>
    </source>
</evidence>
<name>A0A8D1IKW5_PIG</name>
<sequence length="144" mass="14988">RAHLTVVGCGHGSESGHSRAELPDSTLGEKTGAGGLLETLQKGAQEGAEGPPENWRYPGGTLVAPAVYGEQSELLGRSGGRAAFAVGRTTVGVTPRLETQQNWGSRTVPARVGDAVQTQTPLSPLPTWLVHVSLKRGRKSAEIG</sequence>
<organism evidence="2 3">
    <name type="scientific">Sus scrofa</name>
    <name type="common">Pig</name>
    <dbReference type="NCBI Taxonomy" id="9823"/>
    <lineage>
        <taxon>Eukaryota</taxon>
        <taxon>Metazoa</taxon>
        <taxon>Chordata</taxon>
        <taxon>Craniata</taxon>
        <taxon>Vertebrata</taxon>
        <taxon>Euteleostomi</taxon>
        <taxon>Mammalia</taxon>
        <taxon>Eutheria</taxon>
        <taxon>Laurasiatheria</taxon>
        <taxon>Artiodactyla</taxon>
        <taxon>Suina</taxon>
        <taxon>Suidae</taxon>
        <taxon>Sus</taxon>
    </lineage>
</organism>
<evidence type="ECO:0000313" key="2">
    <source>
        <dbReference type="Ensembl" id="ENSSSCP00045034646.1"/>
    </source>
</evidence>
<dbReference type="Proteomes" id="UP000694728">
    <property type="component" value="Unplaced"/>
</dbReference>